<keyword evidence="1" id="KW-0812">Transmembrane</keyword>
<feature type="transmembrane region" description="Helical" evidence="1">
    <location>
        <begin position="20"/>
        <end position="45"/>
    </location>
</feature>
<keyword evidence="3" id="KW-1185">Reference proteome</keyword>
<comment type="caution">
    <text evidence="2">The sequence shown here is derived from an EMBL/GenBank/DDBJ whole genome shotgun (WGS) entry which is preliminary data.</text>
</comment>
<protein>
    <submittedName>
        <fullName evidence="2">Uncharacterized protein</fullName>
    </submittedName>
</protein>
<evidence type="ECO:0000313" key="3">
    <source>
        <dbReference type="Proteomes" id="UP000652761"/>
    </source>
</evidence>
<evidence type="ECO:0000256" key="1">
    <source>
        <dbReference type="SAM" id="Phobius"/>
    </source>
</evidence>
<sequence length="77" mass="8114">MSDLFFSPSSSSKFCLPRRGAAPACLLSANAIVIMMVLAAGCGVASAASRKGGKLSVFSLFNMKSKSKFWIEKVIHG</sequence>
<proteinExistence type="predicted"/>
<dbReference type="AlphaFoldDB" id="A0A843U811"/>
<accession>A0A843U811</accession>
<reference evidence="2" key="1">
    <citation type="submission" date="2017-07" db="EMBL/GenBank/DDBJ databases">
        <title>Taro Niue Genome Assembly and Annotation.</title>
        <authorList>
            <person name="Atibalentja N."/>
            <person name="Keating K."/>
            <person name="Fields C.J."/>
        </authorList>
    </citation>
    <scope>NUCLEOTIDE SEQUENCE</scope>
    <source>
        <strain evidence="2">Niue_2</strain>
        <tissue evidence="2">Leaf</tissue>
    </source>
</reference>
<keyword evidence="1" id="KW-1133">Transmembrane helix</keyword>
<feature type="non-terminal residue" evidence="2">
    <location>
        <position position="77"/>
    </location>
</feature>
<organism evidence="2 3">
    <name type="scientific">Colocasia esculenta</name>
    <name type="common">Wild taro</name>
    <name type="synonym">Arum esculentum</name>
    <dbReference type="NCBI Taxonomy" id="4460"/>
    <lineage>
        <taxon>Eukaryota</taxon>
        <taxon>Viridiplantae</taxon>
        <taxon>Streptophyta</taxon>
        <taxon>Embryophyta</taxon>
        <taxon>Tracheophyta</taxon>
        <taxon>Spermatophyta</taxon>
        <taxon>Magnoliopsida</taxon>
        <taxon>Liliopsida</taxon>
        <taxon>Araceae</taxon>
        <taxon>Aroideae</taxon>
        <taxon>Colocasieae</taxon>
        <taxon>Colocasia</taxon>
    </lineage>
</organism>
<keyword evidence="1" id="KW-0472">Membrane</keyword>
<evidence type="ECO:0000313" key="2">
    <source>
        <dbReference type="EMBL" id="MQL78187.1"/>
    </source>
</evidence>
<name>A0A843U811_COLES</name>
<gene>
    <name evidence="2" type="ORF">Taro_010616</name>
</gene>
<dbReference type="Proteomes" id="UP000652761">
    <property type="component" value="Unassembled WGS sequence"/>
</dbReference>
<dbReference type="EMBL" id="NMUH01000387">
    <property type="protein sequence ID" value="MQL78187.1"/>
    <property type="molecule type" value="Genomic_DNA"/>
</dbReference>
<dbReference type="OrthoDB" id="16573at2759"/>